<dbReference type="EMBL" id="QLZR01000001">
    <property type="protein sequence ID" value="RAZ81413.1"/>
    <property type="molecule type" value="Genomic_DNA"/>
</dbReference>
<dbReference type="InterPro" id="IPR007344">
    <property type="entry name" value="GrpB/CoaE"/>
</dbReference>
<name>A0A365L7Q6_9BACL</name>
<keyword evidence="2" id="KW-1185">Reference proteome</keyword>
<dbReference type="PANTHER" id="PTHR34822">
    <property type="entry name" value="GRPB DOMAIN PROTEIN (AFU_ORTHOLOGUE AFUA_1G01530)"/>
    <property type="match status" value="1"/>
</dbReference>
<dbReference type="SUPFAM" id="SSF81301">
    <property type="entry name" value="Nucleotidyltransferase"/>
    <property type="match status" value="1"/>
</dbReference>
<dbReference type="InterPro" id="IPR043519">
    <property type="entry name" value="NT_sf"/>
</dbReference>
<dbReference type="Pfam" id="PF04229">
    <property type="entry name" value="GrpB"/>
    <property type="match status" value="1"/>
</dbReference>
<comment type="caution">
    <text evidence="1">The sequence shown here is derived from an EMBL/GenBank/DDBJ whole genome shotgun (WGS) entry which is preliminary data.</text>
</comment>
<organism evidence="1 2">
    <name type="scientific">Planococcus halotolerans</name>
    <dbReference type="NCBI Taxonomy" id="2233542"/>
    <lineage>
        <taxon>Bacteria</taxon>
        <taxon>Bacillati</taxon>
        <taxon>Bacillota</taxon>
        <taxon>Bacilli</taxon>
        <taxon>Bacillales</taxon>
        <taxon>Caryophanaceae</taxon>
        <taxon>Planococcus</taxon>
    </lineage>
</organism>
<dbReference type="PANTHER" id="PTHR34822:SF1">
    <property type="entry name" value="GRPB FAMILY PROTEIN"/>
    <property type="match status" value="1"/>
</dbReference>
<sequence length="178" mass="20812">MKLGLKQDEVRVVDYTPEWHEEFIRVQKELIENTGLEEKRIEHIGSTAIKGMLAKPILDLVVGVNDLGQVDQELLQAFQETGFLRLKVERPGEIVLAKFSDDTYQEKTHFIHLVEYRGELWDNLIYFRDYLNLNVEARTQYQEIKFAYLKNAAKGIKEYTDFKEAFVKGIIAKRTESL</sequence>
<accession>A0A365L7Q6</accession>
<protein>
    <submittedName>
        <fullName evidence="1">GrpB family protein</fullName>
    </submittedName>
</protein>
<gene>
    <name evidence="1" type="ORF">DP120_03795</name>
</gene>
<dbReference type="RefSeq" id="WP_112221951.1">
    <property type="nucleotide sequence ID" value="NZ_CP196859.1"/>
</dbReference>
<reference evidence="1 2" key="1">
    <citation type="submission" date="2018-06" db="EMBL/GenBank/DDBJ databases">
        <title>The draft genome sequences of strains SCU63 and S1.</title>
        <authorList>
            <person name="Gan L."/>
        </authorList>
    </citation>
    <scope>NUCLEOTIDE SEQUENCE [LARGE SCALE GENOMIC DNA]</scope>
    <source>
        <strain evidence="1 2">SCU63</strain>
    </source>
</reference>
<evidence type="ECO:0000313" key="2">
    <source>
        <dbReference type="Proteomes" id="UP000251002"/>
    </source>
</evidence>
<proteinExistence type="predicted"/>
<dbReference type="Gene3D" id="3.30.460.10">
    <property type="entry name" value="Beta Polymerase, domain 2"/>
    <property type="match status" value="1"/>
</dbReference>
<evidence type="ECO:0000313" key="1">
    <source>
        <dbReference type="EMBL" id="RAZ81413.1"/>
    </source>
</evidence>
<dbReference type="AlphaFoldDB" id="A0A365L7Q6"/>
<dbReference type="Proteomes" id="UP000251002">
    <property type="component" value="Unassembled WGS sequence"/>
</dbReference>